<keyword evidence="5" id="KW-0443">Lipid metabolism</keyword>
<dbReference type="Pfam" id="PF00975">
    <property type="entry name" value="Thioesterase"/>
    <property type="match status" value="1"/>
</dbReference>
<proteinExistence type="predicted"/>
<keyword evidence="6" id="KW-0511">Multifunctional enzyme</keyword>
<dbReference type="InterPro" id="IPR001227">
    <property type="entry name" value="Ac_transferase_dom_sf"/>
</dbReference>
<keyword evidence="1" id="KW-0596">Phosphopantetheine</keyword>
<dbReference type="Gene3D" id="3.40.50.720">
    <property type="entry name" value="NAD(P)-binding Rossmann-like Domain"/>
    <property type="match status" value="1"/>
</dbReference>
<dbReference type="SUPFAM" id="SSF53474">
    <property type="entry name" value="alpha/beta-Hydrolases"/>
    <property type="match status" value="1"/>
</dbReference>
<keyword evidence="2" id="KW-0597">Phosphoprotein</keyword>
<dbReference type="InterPro" id="IPR006162">
    <property type="entry name" value="Ppantetheine_attach_site"/>
</dbReference>
<dbReference type="InterPro" id="IPR036291">
    <property type="entry name" value="NAD(P)-bd_dom_sf"/>
</dbReference>
<dbReference type="InterPro" id="IPR016035">
    <property type="entry name" value="Acyl_Trfase/lysoPLipase"/>
</dbReference>
<dbReference type="InterPro" id="IPR018201">
    <property type="entry name" value="Ketoacyl_synth_AS"/>
</dbReference>
<dbReference type="GO" id="GO:0031177">
    <property type="term" value="F:phosphopantetheine binding"/>
    <property type="evidence" value="ECO:0007669"/>
    <property type="project" value="InterPro"/>
</dbReference>
<keyword evidence="4" id="KW-0276">Fatty acid metabolism</keyword>
<comment type="caution">
    <text evidence="9">The sequence shown here is derived from an EMBL/GenBank/DDBJ whole genome shotgun (WGS) entry which is preliminary data.</text>
</comment>
<evidence type="ECO:0000313" key="9">
    <source>
        <dbReference type="EMBL" id="MUZ56958.1"/>
    </source>
</evidence>
<dbReference type="Proteomes" id="UP000436692">
    <property type="component" value="Unassembled WGS sequence"/>
</dbReference>
<dbReference type="PROSITE" id="PS52004">
    <property type="entry name" value="KS3_2"/>
    <property type="match status" value="1"/>
</dbReference>
<dbReference type="SUPFAM" id="SSF52151">
    <property type="entry name" value="FabD/lysophospholipase-like"/>
    <property type="match status" value="1"/>
</dbReference>
<dbReference type="GO" id="GO:0006633">
    <property type="term" value="P:fatty acid biosynthetic process"/>
    <property type="evidence" value="ECO:0007669"/>
    <property type="project" value="InterPro"/>
</dbReference>
<dbReference type="InterPro" id="IPR009081">
    <property type="entry name" value="PP-bd_ACP"/>
</dbReference>
<dbReference type="Pfam" id="PF00109">
    <property type="entry name" value="ketoacyl-synt"/>
    <property type="match status" value="1"/>
</dbReference>
<dbReference type="InterPro" id="IPR016036">
    <property type="entry name" value="Malonyl_transacylase_ACP-bd"/>
</dbReference>
<evidence type="ECO:0000256" key="4">
    <source>
        <dbReference type="ARBA" id="ARBA00022832"/>
    </source>
</evidence>
<accession>A0AAE4WAR2</accession>
<dbReference type="SUPFAM" id="SSF55048">
    <property type="entry name" value="Probable ACP-binding domain of malonyl-CoA ACP transacylase"/>
    <property type="match status" value="1"/>
</dbReference>
<dbReference type="PANTHER" id="PTHR43775">
    <property type="entry name" value="FATTY ACID SYNTHASE"/>
    <property type="match status" value="1"/>
</dbReference>
<evidence type="ECO:0000256" key="6">
    <source>
        <dbReference type="ARBA" id="ARBA00023268"/>
    </source>
</evidence>
<keyword evidence="3" id="KW-0808">Transferase</keyword>
<dbReference type="GO" id="GO:0004312">
    <property type="term" value="F:fatty acid synthase activity"/>
    <property type="evidence" value="ECO:0007669"/>
    <property type="project" value="TreeGrafter"/>
</dbReference>
<dbReference type="InterPro" id="IPR029058">
    <property type="entry name" value="AB_hydrolase_fold"/>
</dbReference>
<dbReference type="Pfam" id="PF00698">
    <property type="entry name" value="Acyl_transf_1"/>
    <property type="match status" value="1"/>
</dbReference>
<dbReference type="EMBL" id="WPHM01000002">
    <property type="protein sequence ID" value="MUZ56958.1"/>
    <property type="molecule type" value="Genomic_DNA"/>
</dbReference>
<dbReference type="GO" id="GO:0004315">
    <property type="term" value="F:3-oxoacyl-[acyl-carrier-protein] synthase activity"/>
    <property type="evidence" value="ECO:0007669"/>
    <property type="project" value="InterPro"/>
</dbReference>
<dbReference type="FunFam" id="3.40.47.10:FF:000042">
    <property type="entry name" value="Polyketide synthase Pks13"/>
    <property type="match status" value="1"/>
</dbReference>
<evidence type="ECO:0000259" key="8">
    <source>
        <dbReference type="PROSITE" id="PS52004"/>
    </source>
</evidence>
<dbReference type="PROSITE" id="PS50075">
    <property type="entry name" value="CARRIER"/>
    <property type="match status" value="1"/>
</dbReference>
<organism evidence="9 10">
    <name type="scientific">Agrobacterium vitis</name>
    <name type="common">Rhizobium vitis</name>
    <dbReference type="NCBI Taxonomy" id="373"/>
    <lineage>
        <taxon>Bacteria</taxon>
        <taxon>Pseudomonadati</taxon>
        <taxon>Pseudomonadota</taxon>
        <taxon>Alphaproteobacteria</taxon>
        <taxon>Hyphomicrobiales</taxon>
        <taxon>Rhizobiaceae</taxon>
        <taxon>Rhizobium/Agrobacterium group</taxon>
        <taxon>Agrobacterium</taxon>
    </lineage>
</organism>
<dbReference type="InterPro" id="IPR020841">
    <property type="entry name" value="PKS_Beta-ketoAc_synthase_dom"/>
</dbReference>
<dbReference type="SUPFAM" id="SSF53901">
    <property type="entry name" value="Thiolase-like"/>
    <property type="match status" value="1"/>
</dbReference>
<dbReference type="SUPFAM" id="SSF47336">
    <property type="entry name" value="ACP-like"/>
    <property type="match status" value="1"/>
</dbReference>
<evidence type="ECO:0000256" key="2">
    <source>
        <dbReference type="ARBA" id="ARBA00022553"/>
    </source>
</evidence>
<dbReference type="Gene3D" id="3.40.50.1820">
    <property type="entry name" value="alpha/beta hydrolase"/>
    <property type="match status" value="1"/>
</dbReference>
<evidence type="ECO:0000256" key="1">
    <source>
        <dbReference type="ARBA" id="ARBA00022450"/>
    </source>
</evidence>
<dbReference type="InterPro" id="IPR001031">
    <property type="entry name" value="Thioesterase"/>
</dbReference>
<dbReference type="SMART" id="SM00827">
    <property type="entry name" value="PKS_AT"/>
    <property type="match status" value="1"/>
</dbReference>
<dbReference type="PROSITE" id="PS00606">
    <property type="entry name" value="KS3_1"/>
    <property type="match status" value="1"/>
</dbReference>
<dbReference type="InterPro" id="IPR036736">
    <property type="entry name" value="ACP-like_sf"/>
</dbReference>
<sequence length="1761" mass="190509">MEDDFQGNEIAIVGIACRFPGADTPQSFWQNLIAKRESIVQLSRPQLRQQGVPEAVLDSDDYVPAGAALENFDKFDAELFNMTAKEAVTTDPQHRLFLECAWEALQAAGELQRRDGLSVGVYGGAGPNTYLLQYHANENTGETNRYLDTASGFLTMLGNDKDYVCTRTSFKLDLRGPSLNVQSACSTGLLSVHLACQALQLGECDVALAGASSVLVPHGVGYLYQQGGIVSGDGRCRSFDASADGTVFASGVGVVALKRLDDAMTDRDFVYAVIRGSAANNDGADKASFGAPSVRGQADVVRQALLNAGVSPGSVSYIETHGTGTPLGDPIEIRALSDVFGGSNAEPGSCALGAVKTNIGHLSAAAGIAGLIKAALSLRHKMIAPTLHFETLNPEISFDGTPFFINTDSLDWASEGPRRAGVTSLGVGGTNVHVVLQEAPPRKASDEPAIASRPEVLTLSAHSVPALRDLATRYRDFLRSSENAKLQDIAYSANTGLADLPYRCAIVAADHRDMAEQLDNLSKTVGNIAETVSGKIAFLFSGHGAHYVGMGRTLYKSEPVFRRWIESSAPLVEQACGVNLIDVLFPANPADTLIDQPRYAQPALLAFEYALAQLWLSRGLQPDVLIGHSLGEYTAACLAGLFEFPDALRLVATRSRLMQEAEPAGWMLAVALSAEDTTRLIADLGGDLWIAAINAPNSVVISGTSTNIMALRHHLTIRDISNSIVNTSFASHCPLMEPILPEFTAVAKTVAFSSAKIPIITNVSGIASPNEMACAQYWCDHLRKPVLFAQSVDAALQLGVRIFLEIGPRPVLANLGKLCSSDRPDADAITWVAALSDAADDEKQDVTALAELYRGGAKISWRHLYKSRKLSRVELPTYPFQRRRFWPTPEAPKEPWFHQTVWTEDKGNIPTSGNVPDILLICSPRRCAADDLVSCLEQKIIQDKEISDGHRPIVIYVEDMKLDEIQRLVRNTPGRERPCQCLITYVSFTEKKNEAAASSDRQTGWEDVYETAQFLRNLSRWESQLDFHLQVITRNAMSVTDSDAKVEPSQTAIWSLGAVFANEHPSISCSLIDLDSLGCRDAISFLLKQEKHGQYAFRGDRRFEARLQDFEVAETPATAIRSDGTYLITGGLGGIGKSIARWLVTLGAGKIVLVGRTTGDAAKQQDLALLRRISPDIRFESADVTSNDDIARVVEAIDASGFPLRGIFHAAGVTESGMFPELSSDSLERALRPKVQGAMLLDRHTRGHDLDFFVCFSSLSSMLGFRGQAAYVAANAAMEGVVTRRVQEGLPALALCWGPWEGEGMSSNLTDTHRARLSAMGVRSFPPEVGLAKLHSLLGHRGVHGAFPIDWTIYLAQFGGETPPLFSNLGEKANIRQTPKTEGKFKDDLAAVPVEARQQFIVAAVSSIVAKSIGSTPETVPADVPINRLGFDSLTTLELRNALKALGINLPLGPLFAGASINDIAQIVFDQVEADSPLKTSVTAAPGAGEPLVVKNKGVDPRLKLVCFAYAGGGPAVFNGWDEAFGSDIEVAVVQLPGRGSRLNETPYTTMSQLVNGLAPALAEYIDRPFAFFGHCIGGVQAFELTHHLHQAIGMLPAHLFVAGSRAPQIYNEDQAAVDAAQFGATAARAGVATDQDFIEMLQDVNFANNRALFKDSELLSLMLPVIKADYQLNNTYRFQPKRPLGVPITALGGRADPYTTGQHILGWQAHSEMRLVTQFFPGDHYFMETQSELLIEVASRTLAEFLTKIRRSDFRLISSH</sequence>
<dbReference type="Pfam" id="PF08659">
    <property type="entry name" value="KR"/>
    <property type="match status" value="1"/>
</dbReference>
<dbReference type="PANTHER" id="PTHR43775:SF37">
    <property type="entry name" value="SI:DKEY-61P9.11"/>
    <property type="match status" value="1"/>
</dbReference>
<feature type="domain" description="Ketosynthase family 3 (KS3)" evidence="8">
    <location>
        <begin position="7"/>
        <end position="438"/>
    </location>
</feature>
<evidence type="ECO:0000259" key="7">
    <source>
        <dbReference type="PROSITE" id="PS50075"/>
    </source>
</evidence>
<dbReference type="GO" id="GO:0005886">
    <property type="term" value="C:plasma membrane"/>
    <property type="evidence" value="ECO:0007669"/>
    <property type="project" value="TreeGrafter"/>
</dbReference>
<dbReference type="PROSITE" id="PS00012">
    <property type="entry name" value="PHOSPHOPANTETHEINE"/>
    <property type="match status" value="1"/>
</dbReference>
<dbReference type="CDD" id="cd00833">
    <property type="entry name" value="PKS"/>
    <property type="match status" value="1"/>
</dbReference>
<dbReference type="InterPro" id="IPR057326">
    <property type="entry name" value="KR_dom"/>
</dbReference>
<dbReference type="SMART" id="SM00825">
    <property type="entry name" value="PKS_KS"/>
    <property type="match status" value="1"/>
</dbReference>
<dbReference type="InterPro" id="IPR013968">
    <property type="entry name" value="PKS_KR"/>
</dbReference>
<gene>
    <name evidence="9" type="ORF">GOZ95_05710</name>
</gene>
<dbReference type="GO" id="GO:0071770">
    <property type="term" value="P:DIM/DIP cell wall layer assembly"/>
    <property type="evidence" value="ECO:0007669"/>
    <property type="project" value="TreeGrafter"/>
</dbReference>
<dbReference type="InterPro" id="IPR016039">
    <property type="entry name" value="Thiolase-like"/>
</dbReference>
<dbReference type="Pfam" id="PF02801">
    <property type="entry name" value="Ketoacyl-synt_C"/>
    <property type="match status" value="1"/>
</dbReference>
<dbReference type="InterPro" id="IPR014030">
    <property type="entry name" value="Ketoacyl_synth_N"/>
</dbReference>
<protein>
    <submittedName>
        <fullName evidence="9">SDR family NAD(P)-dependent oxidoreductase</fullName>
    </submittedName>
</protein>
<name>A0AAE4WAR2_AGRVI</name>
<dbReference type="Pfam" id="PF00550">
    <property type="entry name" value="PP-binding"/>
    <property type="match status" value="1"/>
</dbReference>
<dbReference type="InterPro" id="IPR050091">
    <property type="entry name" value="PKS_NRPS_Biosynth_Enz"/>
</dbReference>
<dbReference type="InterPro" id="IPR014043">
    <property type="entry name" value="Acyl_transferase_dom"/>
</dbReference>
<dbReference type="Gene3D" id="3.30.70.3290">
    <property type="match status" value="1"/>
</dbReference>
<dbReference type="Gene3D" id="3.40.47.10">
    <property type="match status" value="1"/>
</dbReference>
<dbReference type="SMART" id="SM00822">
    <property type="entry name" value="PKS_KR"/>
    <property type="match status" value="1"/>
</dbReference>
<reference evidence="9 10" key="1">
    <citation type="submission" date="2019-12" db="EMBL/GenBank/DDBJ databases">
        <title>Whole-genome sequencing of Allorhizobium vitis.</title>
        <authorList>
            <person name="Gan H.M."/>
            <person name="Szegedi E."/>
            <person name="Burr T."/>
            <person name="Savka M.A."/>
        </authorList>
    </citation>
    <scope>NUCLEOTIDE SEQUENCE [LARGE SCALE GENOMIC DNA]</scope>
    <source>
        <strain evidence="9 10">CG989</strain>
    </source>
</reference>
<dbReference type="SUPFAM" id="SSF51735">
    <property type="entry name" value="NAD(P)-binding Rossmann-fold domains"/>
    <property type="match status" value="2"/>
</dbReference>
<evidence type="ECO:0000256" key="3">
    <source>
        <dbReference type="ARBA" id="ARBA00022679"/>
    </source>
</evidence>
<dbReference type="Pfam" id="PF22621">
    <property type="entry name" value="CurL-like_PKS_C"/>
    <property type="match status" value="1"/>
</dbReference>
<dbReference type="GO" id="GO:0005737">
    <property type="term" value="C:cytoplasm"/>
    <property type="evidence" value="ECO:0007669"/>
    <property type="project" value="TreeGrafter"/>
</dbReference>
<dbReference type="Gene3D" id="3.40.366.10">
    <property type="entry name" value="Malonyl-Coenzyme A Acyl Carrier Protein, domain 2"/>
    <property type="match status" value="1"/>
</dbReference>
<dbReference type="InterPro" id="IPR014031">
    <property type="entry name" value="Ketoacyl_synth_C"/>
</dbReference>
<dbReference type="RefSeq" id="WP_156547166.1">
    <property type="nucleotide sequence ID" value="NZ_JABAEJ010000002.1"/>
</dbReference>
<evidence type="ECO:0000313" key="10">
    <source>
        <dbReference type="Proteomes" id="UP000436692"/>
    </source>
</evidence>
<dbReference type="InterPro" id="IPR020806">
    <property type="entry name" value="PKS_PP-bd"/>
</dbReference>
<dbReference type="Gene3D" id="1.10.1200.10">
    <property type="entry name" value="ACP-like"/>
    <property type="match status" value="1"/>
</dbReference>
<evidence type="ECO:0000256" key="5">
    <source>
        <dbReference type="ARBA" id="ARBA00023098"/>
    </source>
</evidence>
<feature type="domain" description="Carrier" evidence="7">
    <location>
        <begin position="1392"/>
        <end position="1472"/>
    </location>
</feature>
<dbReference type="SMART" id="SM00823">
    <property type="entry name" value="PKS_PP"/>
    <property type="match status" value="1"/>
</dbReference>